<accession>A0A840ATT7</accession>
<dbReference type="EMBL" id="JACIDS010000004">
    <property type="protein sequence ID" value="MBB3932231.1"/>
    <property type="molecule type" value="Genomic_DNA"/>
</dbReference>
<dbReference type="InterPro" id="IPR004629">
    <property type="entry name" value="WecG_TagA_CpsF"/>
</dbReference>
<evidence type="ECO:0000313" key="4">
    <source>
        <dbReference type="Proteomes" id="UP000553963"/>
    </source>
</evidence>
<dbReference type="CDD" id="cd06533">
    <property type="entry name" value="Glyco_transf_WecG_TagA"/>
    <property type="match status" value="1"/>
</dbReference>
<dbReference type="AlphaFoldDB" id="A0A840ATT7"/>
<dbReference type="Pfam" id="PF03808">
    <property type="entry name" value="Glyco_tran_WecG"/>
    <property type="match status" value="1"/>
</dbReference>
<comment type="caution">
    <text evidence="3">The sequence shown here is derived from an EMBL/GenBank/DDBJ whole genome shotgun (WGS) entry which is preliminary data.</text>
</comment>
<dbReference type="RefSeq" id="WP_246409859.1">
    <property type="nucleotide sequence ID" value="NZ_JACIDS010000004.1"/>
</dbReference>
<dbReference type="PANTHER" id="PTHR34136:SF1">
    <property type="entry name" value="UDP-N-ACETYL-D-MANNOSAMINURONIC ACID TRANSFERASE"/>
    <property type="match status" value="1"/>
</dbReference>
<evidence type="ECO:0000256" key="1">
    <source>
        <dbReference type="ARBA" id="ARBA00022676"/>
    </source>
</evidence>
<dbReference type="GO" id="GO:0016758">
    <property type="term" value="F:hexosyltransferase activity"/>
    <property type="evidence" value="ECO:0007669"/>
    <property type="project" value="TreeGrafter"/>
</dbReference>
<gene>
    <name evidence="3" type="ORF">GGR25_003289</name>
</gene>
<name>A0A840ATT7_9HYPH</name>
<keyword evidence="1" id="KW-0328">Glycosyltransferase</keyword>
<reference evidence="3 4" key="1">
    <citation type="submission" date="2020-08" db="EMBL/GenBank/DDBJ databases">
        <title>Genomic Encyclopedia of Type Strains, Phase IV (KMG-IV): sequencing the most valuable type-strain genomes for metagenomic binning, comparative biology and taxonomic classification.</title>
        <authorList>
            <person name="Goeker M."/>
        </authorList>
    </citation>
    <scope>NUCLEOTIDE SEQUENCE [LARGE SCALE GENOMIC DNA]</scope>
    <source>
        <strain evidence="3 4">DSM 25966</strain>
    </source>
</reference>
<evidence type="ECO:0000256" key="2">
    <source>
        <dbReference type="ARBA" id="ARBA00022679"/>
    </source>
</evidence>
<keyword evidence="2" id="KW-0808">Transferase</keyword>
<organism evidence="3 4">
    <name type="scientific">Kaistia hirudinis</name>
    <dbReference type="NCBI Taxonomy" id="1293440"/>
    <lineage>
        <taxon>Bacteria</taxon>
        <taxon>Pseudomonadati</taxon>
        <taxon>Pseudomonadota</taxon>
        <taxon>Alphaproteobacteria</taxon>
        <taxon>Hyphomicrobiales</taxon>
        <taxon>Kaistiaceae</taxon>
        <taxon>Kaistia</taxon>
    </lineage>
</organism>
<proteinExistence type="predicted"/>
<evidence type="ECO:0000313" key="3">
    <source>
        <dbReference type="EMBL" id="MBB3932231.1"/>
    </source>
</evidence>
<sequence>MMPNRASEFDHDDARFDLVRMAEGRLNIRDQGELIGRIVDDAENRRGGTVFTLNLDHLVKLRDHLRFRAAYQRASYVSADGAPVVVMAKDLIAKDRGAPIERVTGADLVIPLCKAAAAAHIPVYFFGTADFVRDRAIERLEKEAPGLIVAGAESPPLGFDPEGAAAQQAAGDIAASGARICFVALGAPKQELFANLAVCRSEGVIFVCIGAALDFIAGATRRAPRLWQRIGIEWVWRLLQEPRRLMKRYVRSLSYYFRYRLKGGDDRRLRVDRRRNPHHISPIRDL</sequence>
<dbReference type="Proteomes" id="UP000553963">
    <property type="component" value="Unassembled WGS sequence"/>
</dbReference>
<protein>
    <submittedName>
        <fullName evidence="3">Exopolysaccharide biosynthesis WecB/TagA/CpsF family protein</fullName>
    </submittedName>
</protein>
<keyword evidence="4" id="KW-1185">Reference proteome</keyword>
<dbReference type="PANTHER" id="PTHR34136">
    <property type="match status" value="1"/>
</dbReference>
<dbReference type="NCBIfam" id="TIGR00696">
    <property type="entry name" value="wecG_tagA_cpsF"/>
    <property type="match status" value="1"/>
</dbReference>